<protein>
    <submittedName>
        <fullName evidence="2">Uncharacterized protein</fullName>
    </submittedName>
</protein>
<dbReference type="Proteomes" id="UP001497497">
    <property type="component" value="Unassembled WGS sequence"/>
</dbReference>
<keyword evidence="1" id="KW-0472">Membrane</keyword>
<organism evidence="2 3">
    <name type="scientific">Lymnaea stagnalis</name>
    <name type="common">Great pond snail</name>
    <name type="synonym">Helix stagnalis</name>
    <dbReference type="NCBI Taxonomy" id="6523"/>
    <lineage>
        <taxon>Eukaryota</taxon>
        <taxon>Metazoa</taxon>
        <taxon>Spiralia</taxon>
        <taxon>Lophotrochozoa</taxon>
        <taxon>Mollusca</taxon>
        <taxon>Gastropoda</taxon>
        <taxon>Heterobranchia</taxon>
        <taxon>Euthyneura</taxon>
        <taxon>Panpulmonata</taxon>
        <taxon>Hygrophila</taxon>
        <taxon>Lymnaeoidea</taxon>
        <taxon>Lymnaeidae</taxon>
        <taxon>Lymnaea</taxon>
    </lineage>
</organism>
<evidence type="ECO:0000313" key="2">
    <source>
        <dbReference type="EMBL" id="CAL1532526.1"/>
    </source>
</evidence>
<proteinExistence type="predicted"/>
<keyword evidence="1" id="KW-1133">Transmembrane helix</keyword>
<sequence length="130" mass="14330">MADVPSNNSSMELNVYFTEQPVASLEPKWKILIIVACVVASLVMCLLIYVVAKLKGRRNQNETYWKLAHDQPTFGPNFPGPFIPEFTPGSVKSLNSPTRAASPENYKGGGLGGGQWIYKGRQVDCKDLLI</sequence>
<keyword evidence="3" id="KW-1185">Reference proteome</keyword>
<feature type="transmembrane region" description="Helical" evidence="1">
    <location>
        <begin position="31"/>
        <end position="52"/>
    </location>
</feature>
<evidence type="ECO:0000256" key="1">
    <source>
        <dbReference type="SAM" id="Phobius"/>
    </source>
</evidence>
<dbReference type="AlphaFoldDB" id="A0AAV2HKB1"/>
<name>A0AAV2HKB1_LYMST</name>
<accession>A0AAV2HKB1</accession>
<gene>
    <name evidence="2" type="ORF">GSLYS_00006571001</name>
</gene>
<evidence type="ECO:0000313" key="3">
    <source>
        <dbReference type="Proteomes" id="UP001497497"/>
    </source>
</evidence>
<comment type="caution">
    <text evidence="2">The sequence shown here is derived from an EMBL/GenBank/DDBJ whole genome shotgun (WGS) entry which is preliminary data.</text>
</comment>
<dbReference type="EMBL" id="CAXITT010000118">
    <property type="protein sequence ID" value="CAL1532526.1"/>
    <property type="molecule type" value="Genomic_DNA"/>
</dbReference>
<keyword evidence="1" id="KW-0812">Transmembrane</keyword>
<reference evidence="2 3" key="1">
    <citation type="submission" date="2024-04" db="EMBL/GenBank/DDBJ databases">
        <authorList>
            <consortium name="Genoscope - CEA"/>
            <person name="William W."/>
        </authorList>
    </citation>
    <scope>NUCLEOTIDE SEQUENCE [LARGE SCALE GENOMIC DNA]</scope>
</reference>